<evidence type="ECO:0000256" key="3">
    <source>
        <dbReference type="SAM" id="Phobius"/>
    </source>
</evidence>
<evidence type="ECO:0000313" key="5">
    <source>
        <dbReference type="Proteomes" id="UP001168167"/>
    </source>
</evidence>
<feature type="coiled-coil region" evidence="1">
    <location>
        <begin position="94"/>
        <end position="121"/>
    </location>
</feature>
<gene>
    <name evidence="4" type="ORF">NQX30_02405</name>
</gene>
<evidence type="ECO:0000256" key="1">
    <source>
        <dbReference type="SAM" id="Coils"/>
    </source>
</evidence>
<keyword evidence="3" id="KW-0812">Transmembrane</keyword>
<reference evidence="4" key="2">
    <citation type="journal article" date="2023" name="Microbiome">
        <title>Synthase-selected sorting approach identifies a beta-lactone synthase in a nudibranch symbiotic bacterium.</title>
        <authorList>
            <person name="Dzunkova M."/>
            <person name="La Clair J.J."/>
            <person name="Tyml T."/>
            <person name="Doud D."/>
            <person name="Schulz F."/>
            <person name="Piquer-Esteban S."/>
            <person name="Porcel Sanchis D."/>
            <person name="Osborn A."/>
            <person name="Robinson D."/>
            <person name="Louie K.B."/>
            <person name="Bowen B.P."/>
            <person name="Bowers R.M."/>
            <person name="Lee J."/>
            <person name="Arnau V."/>
            <person name="Diaz-Villanueva W."/>
            <person name="Stepanauskas R."/>
            <person name="Gosliner T."/>
            <person name="Date S.V."/>
            <person name="Northen T.R."/>
            <person name="Cheng J.F."/>
            <person name="Burkart M.D."/>
            <person name="Woyke T."/>
        </authorList>
    </citation>
    <scope>NUCLEOTIDE SEQUENCE</scope>
    <source>
        <strain evidence="4">Df01</strain>
    </source>
</reference>
<feature type="region of interest" description="Disordered" evidence="2">
    <location>
        <begin position="1"/>
        <end position="25"/>
    </location>
</feature>
<name>A0ABT7QKM8_9GAMM</name>
<evidence type="ECO:0000256" key="2">
    <source>
        <dbReference type="SAM" id="MobiDB-lite"/>
    </source>
</evidence>
<comment type="caution">
    <text evidence="4">The sequence shown here is derived from an EMBL/GenBank/DDBJ whole genome shotgun (WGS) entry which is preliminary data.</text>
</comment>
<reference evidence="4" key="1">
    <citation type="submission" date="2022-08" db="EMBL/GenBank/DDBJ databases">
        <authorList>
            <person name="Dzunkova M."/>
            <person name="La Clair J."/>
            <person name="Tyml T."/>
            <person name="Doud D."/>
            <person name="Schulz F."/>
            <person name="Piquer S."/>
            <person name="Porcel Sanchis D."/>
            <person name="Osborn A."/>
            <person name="Robinson D."/>
            <person name="Louie K.B."/>
            <person name="Bowen B.P."/>
            <person name="Bowers R."/>
            <person name="Lee J."/>
            <person name="Arnau Llombart V."/>
            <person name="Diaz Villanueva W."/>
            <person name="Gosliner T."/>
            <person name="Northen T."/>
            <person name="Cheng J.-F."/>
            <person name="Burkart M.D."/>
            <person name="Woyke T."/>
        </authorList>
    </citation>
    <scope>NUCLEOTIDE SEQUENCE</scope>
    <source>
        <strain evidence="4">Df01</strain>
    </source>
</reference>
<evidence type="ECO:0000313" key="4">
    <source>
        <dbReference type="EMBL" id="MDM5147226.1"/>
    </source>
</evidence>
<sequence>MSDANTSPPQKKVAPPPSRQPTAAKPKRGGFFRFFIVVLLLGGGGYYASVNGFPPWEAWQLSSHTPDKSTNLLADVPEQLSVLEQTSNVIAVDVTDMQNILTELRNEIVLLKQQQVVLQSRLAELSSAQASAFPIDIRLQLIDIQLRQSGDTAAAAAALLQLQDDEGIDVHWLSGEVRRLQETPNRKKIITIINDLAEKNATHYRQTDLDPEVTESGFLADVQAMFKNTFNLRRVENNGNLTAPHIDEFAVRQQLARLEILLIGSQRAPYQQALNSLVAEWNLPVDADRNIAVQLQLLQKFGAPMYYLNL</sequence>
<dbReference type="EMBL" id="JANQAO010000001">
    <property type="protein sequence ID" value="MDM5147226.1"/>
    <property type="molecule type" value="Genomic_DNA"/>
</dbReference>
<keyword evidence="1" id="KW-0175">Coiled coil</keyword>
<feature type="transmembrane region" description="Helical" evidence="3">
    <location>
        <begin position="30"/>
        <end position="48"/>
    </location>
</feature>
<keyword evidence="5" id="KW-1185">Reference proteome</keyword>
<proteinExistence type="predicted"/>
<accession>A0ABT7QKM8</accession>
<protein>
    <submittedName>
        <fullName evidence="4">Uncharacterized protein</fullName>
    </submittedName>
</protein>
<keyword evidence="3" id="KW-1133">Transmembrane helix</keyword>
<keyword evidence="3" id="KW-0472">Membrane</keyword>
<dbReference type="Proteomes" id="UP001168167">
    <property type="component" value="Unassembled WGS sequence"/>
</dbReference>
<organism evidence="4 5">
    <name type="scientific">Candidatus Doriopsillibacter californiensis</name>
    <dbReference type="NCBI Taxonomy" id="2970740"/>
    <lineage>
        <taxon>Bacteria</taxon>
        <taxon>Pseudomonadati</taxon>
        <taxon>Pseudomonadota</taxon>
        <taxon>Gammaproteobacteria</taxon>
        <taxon>Candidatus Tethybacterales</taxon>
        <taxon>Candidatus Persebacteraceae</taxon>
        <taxon>Candidatus Doriopsillibacter</taxon>
    </lineage>
</organism>